<keyword evidence="2" id="KW-1185">Reference proteome</keyword>
<sequence length="503" mass="57407">MHPAWQIDDIRYSIFECLDPCDLARLARTAGFFFNVATDELWKTVGSMSPFLCCLPPDARRRPLQVGDIQRLNLYTSKTQSVRLESKEIARVIPLPPRFQPNKKQQQQQPDEDTTKTWEELWEEITKLSPRSDFLPNLRRVRFNSAVEELLTPLIGISGANLTHIYIKYIHQRRPESIVRNFLDQLQDTSKLKYLFVRDGEPDLVPSRLIQQSPLEHLRLDPRIHAARHEDFQFKEYPLRFEILQKETLEHLTIGLNRLWYSDAFRALDGRYLPALKTLWLNLTTFTTEALYGWTSNDIERSPAVFLSRLDNPELSLLNIKFPLDTYGNMFLDVVSAANTGCRLDNLVELALAGGGWFNNCGECGKRPPPRILPTDLRAAMNMLLPLPRLRILRLSVAPNFLDVLDLEMYRSIADGLPGLEKLCLGHREFVASSEVEGTSFYERVPLHDLAAFCSMLPKLVEVSVGAVDGLTLEERPCEEWACPGVTSLSVAHWAGNHARGVS</sequence>
<proteinExistence type="predicted"/>
<comment type="caution">
    <text evidence="1">The sequence shown here is derived from an EMBL/GenBank/DDBJ whole genome shotgun (WGS) entry which is preliminary data.</text>
</comment>
<evidence type="ECO:0000313" key="2">
    <source>
        <dbReference type="Proteomes" id="UP001295740"/>
    </source>
</evidence>
<dbReference type="EMBL" id="CAUWAG010000003">
    <property type="protein sequence ID" value="CAJ2501413.1"/>
    <property type="molecule type" value="Genomic_DNA"/>
</dbReference>
<name>A0AAI8V5M3_9PEZI</name>
<reference evidence="1" key="1">
    <citation type="submission" date="2023-10" db="EMBL/GenBank/DDBJ databases">
        <authorList>
            <person name="Hackl T."/>
        </authorList>
    </citation>
    <scope>NUCLEOTIDE SEQUENCE</scope>
</reference>
<gene>
    <name evidence="1" type="ORF">KHLLAP_LOCUS1881</name>
</gene>
<protein>
    <submittedName>
        <fullName evidence="1">Uu.00g042660.m01.CDS01</fullName>
    </submittedName>
</protein>
<accession>A0AAI8V5M3</accession>
<dbReference type="AlphaFoldDB" id="A0AAI8V5M3"/>
<evidence type="ECO:0000313" key="1">
    <source>
        <dbReference type="EMBL" id="CAJ2501413.1"/>
    </source>
</evidence>
<dbReference type="Proteomes" id="UP001295740">
    <property type="component" value="Unassembled WGS sequence"/>
</dbReference>
<organism evidence="1 2">
    <name type="scientific">Anthostomella pinea</name>
    <dbReference type="NCBI Taxonomy" id="933095"/>
    <lineage>
        <taxon>Eukaryota</taxon>
        <taxon>Fungi</taxon>
        <taxon>Dikarya</taxon>
        <taxon>Ascomycota</taxon>
        <taxon>Pezizomycotina</taxon>
        <taxon>Sordariomycetes</taxon>
        <taxon>Xylariomycetidae</taxon>
        <taxon>Xylariales</taxon>
        <taxon>Xylariaceae</taxon>
        <taxon>Anthostomella</taxon>
    </lineage>
</organism>